<reference evidence="2" key="2">
    <citation type="submission" date="2025-09" db="UniProtKB">
        <authorList>
            <consortium name="Ensembl"/>
        </authorList>
    </citation>
    <scope>IDENTIFICATION</scope>
</reference>
<dbReference type="Ensembl" id="ENSMCST00000011331.1">
    <property type="protein sequence ID" value="ENSMCSP00000011041.1"/>
    <property type="gene ID" value="ENSMCSG00000007827.1"/>
</dbReference>
<dbReference type="OrthoDB" id="9572177at2759"/>
<organism evidence="2 3">
    <name type="scientific">Malurus cyaneus samueli</name>
    <dbReference type="NCBI Taxonomy" id="2593467"/>
    <lineage>
        <taxon>Eukaryota</taxon>
        <taxon>Metazoa</taxon>
        <taxon>Chordata</taxon>
        <taxon>Craniata</taxon>
        <taxon>Vertebrata</taxon>
        <taxon>Euteleostomi</taxon>
        <taxon>Archelosauria</taxon>
        <taxon>Archosauria</taxon>
        <taxon>Dinosauria</taxon>
        <taxon>Saurischia</taxon>
        <taxon>Theropoda</taxon>
        <taxon>Coelurosauria</taxon>
        <taxon>Aves</taxon>
        <taxon>Neognathae</taxon>
        <taxon>Neoaves</taxon>
        <taxon>Telluraves</taxon>
        <taxon>Australaves</taxon>
        <taxon>Passeriformes</taxon>
        <taxon>Meliphagoidea</taxon>
        <taxon>Maluridae</taxon>
        <taxon>Malurus</taxon>
    </lineage>
</organism>
<evidence type="ECO:0000313" key="3">
    <source>
        <dbReference type="Proteomes" id="UP000694560"/>
    </source>
</evidence>
<reference evidence="2" key="1">
    <citation type="submission" date="2025-08" db="UniProtKB">
        <authorList>
            <consortium name="Ensembl"/>
        </authorList>
    </citation>
    <scope>IDENTIFICATION</scope>
</reference>
<evidence type="ECO:0000313" key="2">
    <source>
        <dbReference type="Ensembl" id="ENSMCSP00000011041.1"/>
    </source>
</evidence>
<keyword evidence="3" id="KW-1185">Reference proteome</keyword>
<name>A0A8C5TS84_9PASS</name>
<proteinExistence type="predicted"/>
<evidence type="ECO:0000256" key="1">
    <source>
        <dbReference type="SAM" id="MobiDB-lite"/>
    </source>
</evidence>
<protein>
    <submittedName>
        <fullName evidence="2">Uncharacterized protein</fullName>
    </submittedName>
</protein>
<dbReference type="Proteomes" id="UP000694560">
    <property type="component" value="Unplaced"/>
</dbReference>
<feature type="region of interest" description="Disordered" evidence="1">
    <location>
        <begin position="59"/>
        <end position="129"/>
    </location>
</feature>
<sequence length="129" mass="13593">MRACSGRQPIMHTIMAGKMEMVLPAMYMMNRFMGICFSGARATSQQRCRDTRMARLWGPGIRGDRAGTCPGLGEPHGRAGQGRPGSPPGTHGDHRPPSGVLCVPNRDHPHGNPGSEGTGQGPSPHGAGI</sequence>
<dbReference type="AlphaFoldDB" id="A0A8C5TS84"/>
<accession>A0A8C5TS84</accession>